<dbReference type="EMBL" id="KN831963">
    <property type="protein sequence ID" value="KIO06297.1"/>
    <property type="molecule type" value="Genomic_DNA"/>
</dbReference>
<evidence type="ECO:0000313" key="1">
    <source>
        <dbReference type="EMBL" id="KIO06297.1"/>
    </source>
</evidence>
<proteinExistence type="predicted"/>
<name>A0A0C3K9M5_PISTI</name>
<keyword evidence="2" id="KW-1185">Reference proteome</keyword>
<evidence type="ECO:0000313" key="2">
    <source>
        <dbReference type="Proteomes" id="UP000054217"/>
    </source>
</evidence>
<dbReference type="AlphaFoldDB" id="A0A0C3K9M5"/>
<dbReference type="HOGENOM" id="CLU_3143635_0_0_1"/>
<sequence>MDDLPKLADNGHNWATYGSCILHAIEDEGLMGLLLGSETQPIHPAQLNG</sequence>
<protein>
    <submittedName>
        <fullName evidence="1">Uncharacterized protein</fullName>
    </submittedName>
</protein>
<dbReference type="OrthoDB" id="3269759at2759"/>
<reference evidence="1 2" key="1">
    <citation type="submission" date="2014-04" db="EMBL/GenBank/DDBJ databases">
        <authorList>
            <consortium name="DOE Joint Genome Institute"/>
            <person name="Kuo A."/>
            <person name="Kohler A."/>
            <person name="Costa M.D."/>
            <person name="Nagy L.G."/>
            <person name="Floudas D."/>
            <person name="Copeland A."/>
            <person name="Barry K.W."/>
            <person name="Cichocki N."/>
            <person name="Veneault-Fourrey C."/>
            <person name="LaButti K."/>
            <person name="Lindquist E.A."/>
            <person name="Lipzen A."/>
            <person name="Lundell T."/>
            <person name="Morin E."/>
            <person name="Murat C."/>
            <person name="Sun H."/>
            <person name="Tunlid A."/>
            <person name="Henrissat B."/>
            <person name="Grigoriev I.V."/>
            <person name="Hibbett D.S."/>
            <person name="Martin F."/>
            <person name="Nordberg H.P."/>
            <person name="Cantor M.N."/>
            <person name="Hua S.X."/>
        </authorList>
    </citation>
    <scope>NUCLEOTIDE SEQUENCE [LARGE SCALE GENOMIC DNA]</scope>
    <source>
        <strain evidence="1 2">Marx 270</strain>
    </source>
</reference>
<dbReference type="Proteomes" id="UP000054217">
    <property type="component" value="Unassembled WGS sequence"/>
</dbReference>
<reference evidence="2" key="2">
    <citation type="submission" date="2015-01" db="EMBL/GenBank/DDBJ databases">
        <title>Evolutionary Origins and Diversification of the Mycorrhizal Mutualists.</title>
        <authorList>
            <consortium name="DOE Joint Genome Institute"/>
            <consortium name="Mycorrhizal Genomics Consortium"/>
            <person name="Kohler A."/>
            <person name="Kuo A."/>
            <person name="Nagy L.G."/>
            <person name="Floudas D."/>
            <person name="Copeland A."/>
            <person name="Barry K.W."/>
            <person name="Cichocki N."/>
            <person name="Veneault-Fourrey C."/>
            <person name="LaButti K."/>
            <person name="Lindquist E.A."/>
            <person name="Lipzen A."/>
            <person name="Lundell T."/>
            <person name="Morin E."/>
            <person name="Murat C."/>
            <person name="Riley R."/>
            <person name="Ohm R."/>
            <person name="Sun H."/>
            <person name="Tunlid A."/>
            <person name="Henrissat B."/>
            <person name="Grigoriev I.V."/>
            <person name="Hibbett D.S."/>
            <person name="Martin F."/>
        </authorList>
    </citation>
    <scope>NUCLEOTIDE SEQUENCE [LARGE SCALE GENOMIC DNA]</scope>
    <source>
        <strain evidence="2">Marx 270</strain>
    </source>
</reference>
<accession>A0A0C3K9M5</accession>
<organism evidence="1 2">
    <name type="scientific">Pisolithus tinctorius Marx 270</name>
    <dbReference type="NCBI Taxonomy" id="870435"/>
    <lineage>
        <taxon>Eukaryota</taxon>
        <taxon>Fungi</taxon>
        <taxon>Dikarya</taxon>
        <taxon>Basidiomycota</taxon>
        <taxon>Agaricomycotina</taxon>
        <taxon>Agaricomycetes</taxon>
        <taxon>Agaricomycetidae</taxon>
        <taxon>Boletales</taxon>
        <taxon>Sclerodermatineae</taxon>
        <taxon>Pisolithaceae</taxon>
        <taxon>Pisolithus</taxon>
    </lineage>
</organism>
<gene>
    <name evidence="1" type="ORF">M404DRAFT_138873</name>
</gene>
<dbReference type="InParanoid" id="A0A0C3K9M5"/>